<evidence type="ECO:0000313" key="3">
    <source>
        <dbReference type="Proteomes" id="UP001379945"/>
    </source>
</evidence>
<feature type="transmembrane region" description="Helical" evidence="1">
    <location>
        <begin position="34"/>
        <end position="52"/>
    </location>
</feature>
<keyword evidence="1" id="KW-0472">Membrane</keyword>
<name>A0ABU9C5Q9_9BURK</name>
<dbReference type="Proteomes" id="UP001379945">
    <property type="component" value="Unassembled WGS sequence"/>
</dbReference>
<sequence>MPRIPRPVDRGTAAITAATTASAPTLRLRWQQQIGFGLVAAGALLWLGQWSHHLAAS</sequence>
<dbReference type="EMBL" id="JBBUTI010000006">
    <property type="protein sequence ID" value="MEK8046580.1"/>
    <property type="molecule type" value="Genomic_DNA"/>
</dbReference>
<accession>A0ABU9C5Q9</accession>
<reference evidence="2 3" key="1">
    <citation type="submission" date="2024-04" db="EMBL/GenBank/DDBJ databases">
        <title>Novel species of the genus Ideonella isolated from streams.</title>
        <authorList>
            <person name="Lu H."/>
        </authorList>
    </citation>
    <scope>NUCLEOTIDE SEQUENCE [LARGE SCALE GENOMIC DNA]</scope>
    <source>
        <strain evidence="2 3">LYT19W</strain>
    </source>
</reference>
<organism evidence="2 3">
    <name type="scientific">Ideonella margarita</name>
    <dbReference type="NCBI Taxonomy" id="2984191"/>
    <lineage>
        <taxon>Bacteria</taxon>
        <taxon>Pseudomonadati</taxon>
        <taxon>Pseudomonadota</taxon>
        <taxon>Betaproteobacteria</taxon>
        <taxon>Burkholderiales</taxon>
        <taxon>Sphaerotilaceae</taxon>
        <taxon>Ideonella</taxon>
    </lineage>
</organism>
<evidence type="ECO:0000313" key="2">
    <source>
        <dbReference type="EMBL" id="MEK8046580.1"/>
    </source>
</evidence>
<dbReference type="RefSeq" id="WP_341398877.1">
    <property type="nucleotide sequence ID" value="NZ_JBBUTI010000006.1"/>
</dbReference>
<protein>
    <submittedName>
        <fullName evidence="2">Uncharacterized protein</fullName>
    </submittedName>
</protein>
<keyword evidence="3" id="KW-1185">Reference proteome</keyword>
<proteinExistence type="predicted"/>
<comment type="caution">
    <text evidence="2">The sequence shown here is derived from an EMBL/GenBank/DDBJ whole genome shotgun (WGS) entry which is preliminary data.</text>
</comment>
<gene>
    <name evidence="2" type="ORF">AACH00_09500</name>
</gene>
<keyword evidence="1" id="KW-0812">Transmembrane</keyword>
<keyword evidence="1" id="KW-1133">Transmembrane helix</keyword>
<evidence type="ECO:0000256" key="1">
    <source>
        <dbReference type="SAM" id="Phobius"/>
    </source>
</evidence>